<sequence>MSNLQHSKSTNVIFFLFMISLSAVDSLNEL</sequence>
<gene>
    <name evidence="1" type="ORF">AZE42_08243</name>
</gene>
<keyword evidence="2" id="KW-1185">Reference proteome</keyword>
<proteinExistence type="predicted"/>
<accession>A0A1J8R6X2</accession>
<dbReference type="AlphaFoldDB" id="A0A1J8R6X2"/>
<dbReference type="EMBL" id="LVVM01001969">
    <property type="protein sequence ID" value="OJA17522.1"/>
    <property type="molecule type" value="Genomic_DNA"/>
</dbReference>
<feature type="non-terminal residue" evidence="1">
    <location>
        <position position="30"/>
    </location>
</feature>
<reference evidence="1 2" key="1">
    <citation type="submission" date="2016-03" db="EMBL/GenBank/DDBJ databases">
        <title>Comparative genomics of the ectomycorrhizal sister species Rhizopogon vinicolor and Rhizopogon vesiculosus (Basidiomycota: Boletales) reveals a divergence of the mating type B locus.</title>
        <authorList>
            <person name="Mujic A.B."/>
            <person name="Kuo A."/>
            <person name="Tritt A."/>
            <person name="Lipzen A."/>
            <person name="Chen C."/>
            <person name="Johnson J."/>
            <person name="Sharma A."/>
            <person name="Barry K."/>
            <person name="Grigoriev I.V."/>
            <person name="Spatafora J.W."/>
        </authorList>
    </citation>
    <scope>NUCLEOTIDE SEQUENCE [LARGE SCALE GENOMIC DNA]</scope>
    <source>
        <strain evidence="1 2">AM-OR11-056</strain>
    </source>
</reference>
<comment type="caution">
    <text evidence="1">The sequence shown here is derived from an EMBL/GenBank/DDBJ whole genome shotgun (WGS) entry which is preliminary data.</text>
</comment>
<organism evidence="1 2">
    <name type="scientific">Rhizopogon vesiculosus</name>
    <dbReference type="NCBI Taxonomy" id="180088"/>
    <lineage>
        <taxon>Eukaryota</taxon>
        <taxon>Fungi</taxon>
        <taxon>Dikarya</taxon>
        <taxon>Basidiomycota</taxon>
        <taxon>Agaricomycotina</taxon>
        <taxon>Agaricomycetes</taxon>
        <taxon>Agaricomycetidae</taxon>
        <taxon>Boletales</taxon>
        <taxon>Suillineae</taxon>
        <taxon>Rhizopogonaceae</taxon>
        <taxon>Rhizopogon</taxon>
    </lineage>
</organism>
<evidence type="ECO:0000313" key="1">
    <source>
        <dbReference type="EMBL" id="OJA17522.1"/>
    </source>
</evidence>
<evidence type="ECO:0000313" key="2">
    <source>
        <dbReference type="Proteomes" id="UP000183567"/>
    </source>
</evidence>
<dbReference type="Proteomes" id="UP000183567">
    <property type="component" value="Unassembled WGS sequence"/>
</dbReference>
<protein>
    <submittedName>
        <fullName evidence="1">Uncharacterized protein</fullName>
    </submittedName>
</protein>
<name>A0A1J8R6X2_9AGAM</name>